<dbReference type="Proteomes" id="UP000824238">
    <property type="component" value="Unassembled WGS sequence"/>
</dbReference>
<feature type="non-terminal residue" evidence="6">
    <location>
        <position position="473"/>
    </location>
</feature>
<dbReference type="Gene3D" id="3.40.50.360">
    <property type="match status" value="1"/>
</dbReference>
<keyword evidence="3" id="KW-0813">Transport</keyword>
<evidence type="ECO:0000256" key="2">
    <source>
        <dbReference type="ARBA" id="ARBA00007121"/>
    </source>
</evidence>
<dbReference type="SMART" id="SM00849">
    <property type="entry name" value="Lactamase_B"/>
    <property type="match status" value="1"/>
</dbReference>
<dbReference type="Gene3D" id="3.60.15.10">
    <property type="entry name" value="Ribonuclease Z/Hydroxyacylglutathione hydrolase-like"/>
    <property type="match status" value="1"/>
</dbReference>
<dbReference type="SUPFAM" id="SSF52218">
    <property type="entry name" value="Flavoproteins"/>
    <property type="match status" value="1"/>
</dbReference>
<dbReference type="InterPro" id="IPR016440">
    <property type="entry name" value="Rubredoxin-O_OxRdtase"/>
</dbReference>
<dbReference type="GO" id="GO:0046872">
    <property type="term" value="F:metal ion binding"/>
    <property type="evidence" value="ECO:0007669"/>
    <property type="project" value="InterPro"/>
</dbReference>
<reference evidence="6" key="1">
    <citation type="submission" date="2020-10" db="EMBL/GenBank/DDBJ databases">
        <authorList>
            <person name="Gilroy R."/>
        </authorList>
    </citation>
    <scope>NUCLEOTIDE SEQUENCE</scope>
    <source>
        <strain evidence="6">ChiGjej3B3-7149</strain>
    </source>
</reference>
<evidence type="ECO:0000256" key="3">
    <source>
        <dbReference type="ARBA" id="ARBA00022448"/>
    </source>
</evidence>
<comment type="caution">
    <text evidence="6">The sequence shown here is derived from an EMBL/GenBank/DDBJ whole genome shotgun (WGS) entry which is preliminary data.</text>
</comment>
<dbReference type="PANTHER" id="PTHR32145">
    <property type="entry name" value="DIFLAVIN FLAVOPROTEIN A 2-RELATED"/>
    <property type="match status" value="1"/>
</dbReference>
<dbReference type="SUPFAM" id="SSF56281">
    <property type="entry name" value="Metallo-hydrolase/oxidoreductase"/>
    <property type="match status" value="1"/>
</dbReference>
<dbReference type="InterPro" id="IPR029039">
    <property type="entry name" value="Flavoprotein-like_sf"/>
</dbReference>
<reference evidence="6" key="2">
    <citation type="journal article" date="2021" name="PeerJ">
        <title>Extensive microbial diversity within the chicken gut microbiome revealed by metagenomics and culture.</title>
        <authorList>
            <person name="Gilroy R."/>
            <person name="Ravi A."/>
            <person name="Getino M."/>
            <person name="Pursley I."/>
            <person name="Horton D.L."/>
            <person name="Alikhan N.F."/>
            <person name="Baker D."/>
            <person name="Gharbi K."/>
            <person name="Hall N."/>
            <person name="Watson M."/>
            <person name="Adriaenssens E.M."/>
            <person name="Foster-Nyarko E."/>
            <person name="Jarju S."/>
            <person name="Secka A."/>
            <person name="Antonio M."/>
            <person name="Oren A."/>
            <person name="Chaudhuri R.R."/>
            <person name="La Ragione R."/>
            <person name="Hildebrand F."/>
            <person name="Pallen M.J."/>
        </authorList>
    </citation>
    <scope>NUCLEOTIDE SEQUENCE</scope>
    <source>
        <strain evidence="6">ChiGjej3B3-7149</strain>
    </source>
</reference>
<dbReference type="GO" id="GO:0010181">
    <property type="term" value="F:FMN binding"/>
    <property type="evidence" value="ECO:0007669"/>
    <property type="project" value="InterPro"/>
</dbReference>
<dbReference type="InterPro" id="IPR036866">
    <property type="entry name" value="RibonucZ/Hydroxyglut_hydro"/>
</dbReference>
<proteinExistence type="inferred from homology"/>
<feature type="domain" description="Flavodoxin-like" evidence="5">
    <location>
        <begin position="256"/>
        <end position="395"/>
    </location>
</feature>
<dbReference type="Pfam" id="PF19583">
    <property type="entry name" value="ODP"/>
    <property type="match status" value="1"/>
</dbReference>
<evidence type="ECO:0000313" key="6">
    <source>
        <dbReference type="EMBL" id="HIR55429.1"/>
    </source>
</evidence>
<sequence>MYCTKRITDDMSWVGADDRRLAFFEGVYGVPDGVSYNSYIIKDEKTILFDTVDKAVCHNFFENLEHELAGRGLDYLVISHMEPDHAATIADVALRYPEATIVCNAKIKTMLQNYFHAGLDARLHVVAEGDTLSTGRHNFTFVMAPMVHWPEVMMTYDTTDKILFSADAFGSFGALNGRIFSDECDFMHECIDEARRYYTNIVGKYGPQVQAVLKKAAGLEIKLVCPLHSFVWRQGFGDFLEKYLKWSSYEPEENGVLIAYASVYGHTENAANILAAKLCDRGVKVKMYDTSVTPASYIVSDAFKYSHLVFAATTYNAGMFVTMEQLLHDIAAHNLQKRKVALIENGSWAPTSGGLMRGVLSGLKGTEFIGDTLTVRSSLTEEQLGDLDVLADAIAESVLPAKPAAAEVAVSAEGGMEGIFEVDSKAFNKFSYGCEVLTTRVDGKDYGCIINTAGQITSSDPKKITISCIKANH</sequence>
<gene>
    <name evidence="6" type="ORF">IAD36_07550</name>
</gene>
<organism evidence="6 7">
    <name type="scientific">Candidatus Scatomorpha intestinigallinarum</name>
    <dbReference type="NCBI Taxonomy" id="2840923"/>
    <lineage>
        <taxon>Bacteria</taxon>
        <taxon>Bacillati</taxon>
        <taxon>Bacillota</taxon>
        <taxon>Clostridia</taxon>
        <taxon>Eubacteriales</taxon>
        <taxon>Candidatus Scatomorpha</taxon>
    </lineage>
</organism>
<dbReference type="PROSITE" id="PS50902">
    <property type="entry name" value="FLAVODOXIN_LIKE"/>
    <property type="match status" value="1"/>
</dbReference>
<dbReference type="InterPro" id="IPR051285">
    <property type="entry name" value="NADH_oxidoreductase_modular"/>
</dbReference>
<dbReference type="CDD" id="cd07709">
    <property type="entry name" value="flavodiiron_proteins_MBL-fold"/>
    <property type="match status" value="1"/>
</dbReference>
<evidence type="ECO:0000313" key="7">
    <source>
        <dbReference type="Proteomes" id="UP000824238"/>
    </source>
</evidence>
<keyword evidence="4" id="KW-0249">Electron transport</keyword>
<dbReference type="Pfam" id="PF00258">
    <property type="entry name" value="Flavodoxin_1"/>
    <property type="match status" value="1"/>
</dbReference>
<dbReference type="GO" id="GO:0009055">
    <property type="term" value="F:electron transfer activity"/>
    <property type="evidence" value="ECO:0007669"/>
    <property type="project" value="InterPro"/>
</dbReference>
<accession>A0A9D1DMF6</accession>
<dbReference type="PANTHER" id="PTHR32145:SF20">
    <property type="entry name" value="FLAVOPROTEIN"/>
    <property type="match status" value="1"/>
</dbReference>
<comment type="cofactor">
    <cofactor evidence="1">
        <name>Fe cation</name>
        <dbReference type="ChEBI" id="CHEBI:24875"/>
    </cofactor>
</comment>
<evidence type="ECO:0000256" key="4">
    <source>
        <dbReference type="ARBA" id="ARBA00022982"/>
    </source>
</evidence>
<comment type="similarity">
    <text evidence="2">In the N-terminal section; belongs to the zinc metallo-hydrolase group 3 family.</text>
</comment>
<dbReference type="PIRSF" id="PIRSF005243">
    <property type="entry name" value="ROO"/>
    <property type="match status" value="1"/>
</dbReference>
<dbReference type="AlphaFoldDB" id="A0A9D1DMF6"/>
<protein>
    <submittedName>
        <fullName evidence="6">FprA family A-type flavoprotein</fullName>
    </submittedName>
</protein>
<dbReference type="GO" id="GO:0016651">
    <property type="term" value="F:oxidoreductase activity, acting on NAD(P)H"/>
    <property type="evidence" value="ECO:0007669"/>
    <property type="project" value="UniProtKB-ARBA"/>
</dbReference>
<dbReference type="InterPro" id="IPR008254">
    <property type="entry name" value="Flavodoxin/NO_synth"/>
</dbReference>
<dbReference type="InterPro" id="IPR045761">
    <property type="entry name" value="ODP_dom"/>
</dbReference>
<evidence type="ECO:0000259" key="5">
    <source>
        <dbReference type="PROSITE" id="PS50902"/>
    </source>
</evidence>
<name>A0A9D1DMF6_9FIRM</name>
<evidence type="ECO:0000256" key="1">
    <source>
        <dbReference type="ARBA" id="ARBA00001962"/>
    </source>
</evidence>
<dbReference type="EMBL" id="DVHH01000180">
    <property type="protein sequence ID" value="HIR55429.1"/>
    <property type="molecule type" value="Genomic_DNA"/>
</dbReference>
<dbReference type="InterPro" id="IPR001279">
    <property type="entry name" value="Metallo-B-lactamas"/>
</dbReference>